<dbReference type="InterPro" id="IPR051162">
    <property type="entry name" value="T4SS_component"/>
</dbReference>
<dbReference type="PANTHER" id="PTHR30121">
    <property type="entry name" value="UNCHARACTERIZED PROTEIN YJGR-RELATED"/>
    <property type="match status" value="1"/>
</dbReference>
<dbReference type="InterPro" id="IPR027417">
    <property type="entry name" value="P-loop_NTPase"/>
</dbReference>
<dbReference type="Proteomes" id="UP000182945">
    <property type="component" value="Plasmid unnamed1"/>
</dbReference>
<dbReference type="GeneID" id="71516528"/>
<dbReference type="AlphaFoldDB" id="A0AAC9J4Q9"/>
<dbReference type="Gene3D" id="3.40.50.300">
    <property type="entry name" value="P-loop containing nucleotide triphosphate hydrolases"/>
    <property type="match status" value="2"/>
</dbReference>
<keyword evidence="1" id="KW-0614">Plasmid</keyword>
<proteinExistence type="predicted"/>
<dbReference type="RefSeq" id="WP_071650117.1">
    <property type="nucleotide sequence ID" value="NZ_CP017963.1"/>
</dbReference>
<protein>
    <submittedName>
        <fullName evidence="1">Uncharacterized protein</fullName>
    </submittedName>
</protein>
<evidence type="ECO:0000313" key="1">
    <source>
        <dbReference type="EMBL" id="APC50397.1"/>
    </source>
</evidence>
<dbReference type="SUPFAM" id="SSF52540">
    <property type="entry name" value="P-loop containing nucleoside triphosphate hydrolases"/>
    <property type="match status" value="1"/>
</dbReference>
<evidence type="ECO:0000313" key="2">
    <source>
        <dbReference type="Proteomes" id="UP000182945"/>
    </source>
</evidence>
<dbReference type="KEGG" id="vhl:BME96_19130"/>
<reference evidence="1 2" key="1">
    <citation type="submission" date="2016-11" db="EMBL/GenBank/DDBJ databases">
        <title>Complete genome sequencing of Virgibacillus halodenitrificans PDB-F2.</title>
        <authorList>
            <person name="Sun Z."/>
            <person name="Zhou Y."/>
            <person name="Li H."/>
        </authorList>
    </citation>
    <scope>NUCLEOTIDE SEQUENCE [LARGE SCALE GENOMIC DNA]</scope>
    <source>
        <strain evidence="1 2">PDB-F2</strain>
        <plasmid evidence="1 2">unnamed1</plasmid>
    </source>
</reference>
<accession>A0AAC9J4Q9</accession>
<name>A0AAC9J4Q9_VIRHA</name>
<gene>
    <name evidence="1" type="ORF">BME96_19130</name>
</gene>
<geneLocation type="plasmid" evidence="1 2">
    <name>unnamed1</name>
</geneLocation>
<sequence>MMKLNQKEQIRLKEKGYDLEFVSRIQPQGGMNFGEKYIKTGDSYIGCLHVYSFAEEVSALWLTSLMNIKNTVATLDLATANKVEIIKDINRSIGELTDRTETERRSTDKQDANYELINLREFARKITQGGEIVKLTHCRIYFYNFSLEELEKRIGDTRKELNGMNHKSSIFLFQTKQEWMALFRSYDQQSKLSHSRQGVPLPSTSIGGGVPFHHQDLKDPRGIYLGQTSTGGSFILDPFYSTKSRRSFNGFVLGKMGFGKSTFMKQLEEGLVAKDAFIRGFDKARDYYDLVESQGGKIIDLSGGQDKGMINPLEIFATKTDLTGEKVDEYGSFMQHLSKVSNMVRFLNPQITDIEITEFKGLLRNFYVKYGILAKDYIEYPEKVRVTGMKPTDYPTMSEFSNFLKTVKYKNPTPQRVRTLEMIQIMIEEMVGQYAPLFDGHSTLENFENEQIVFFDIDGISQLDKEVFNCQLFTALTMIWNHALKNGRKMKRLLEDGKITYEDLRYFMVLLDECHNIINANNLFAVEYVVSFEREMRKFSAGVFFATQSPSEILPEGASDKSVATIKTVFELTQYKVFLNLDNSVMGRMRDVLGDSLTETEYEMLPELNQGQAIFQTSSSESYTVTFDPENDQLARFKGGQ</sequence>
<dbReference type="EMBL" id="CP017963">
    <property type="protein sequence ID" value="APC50397.1"/>
    <property type="molecule type" value="Genomic_DNA"/>
</dbReference>
<organism evidence="1 2">
    <name type="scientific">Virgibacillus halodenitrificans</name>
    <name type="common">Bacillus halodenitrificans</name>
    <dbReference type="NCBI Taxonomy" id="1482"/>
    <lineage>
        <taxon>Bacteria</taxon>
        <taxon>Bacillati</taxon>
        <taxon>Bacillota</taxon>
        <taxon>Bacilli</taxon>
        <taxon>Bacillales</taxon>
        <taxon>Bacillaceae</taxon>
        <taxon>Virgibacillus</taxon>
    </lineage>
</organism>
<dbReference type="PANTHER" id="PTHR30121:SF6">
    <property type="entry name" value="SLR6007 PROTEIN"/>
    <property type="match status" value="1"/>
</dbReference>